<feature type="compositionally biased region" description="Pro residues" evidence="1">
    <location>
        <begin position="82"/>
        <end position="91"/>
    </location>
</feature>
<feature type="compositionally biased region" description="Basic and acidic residues" evidence="1">
    <location>
        <begin position="52"/>
        <end position="64"/>
    </location>
</feature>
<gene>
    <name evidence="2" type="ORF">CDAR_65831</name>
</gene>
<evidence type="ECO:0000313" key="3">
    <source>
        <dbReference type="Proteomes" id="UP001054837"/>
    </source>
</evidence>
<keyword evidence="3" id="KW-1185">Reference proteome</keyword>
<feature type="compositionally biased region" description="Basic residues" evidence="1">
    <location>
        <begin position="1"/>
        <end position="12"/>
    </location>
</feature>
<accession>A0AAV4UC78</accession>
<organism evidence="2 3">
    <name type="scientific">Caerostris darwini</name>
    <dbReference type="NCBI Taxonomy" id="1538125"/>
    <lineage>
        <taxon>Eukaryota</taxon>
        <taxon>Metazoa</taxon>
        <taxon>Ecdysozoa</taxon>
        <taxon>Arthropoda</taxon>
        <taxon>Chelicerata</taxon>
        <taxon>Arachnida</taxon>
        <taxon>Araneae</taxon>
        <taxon>Araneomorphae</taxon>
        <taxon>Entelegynae</taxon>
        <taxon>Araneoidea</taxon>
        <taxon>Araneidae</taxon>
        <taxon>Caerostris</taxon>
    </lineage>
</organism>
<proteinExistence type="predicted"/>
<dbReference type="Proteomes" id="UP001054837">
    <property type="component" value="Unassembled WGS sequence"/>
</dbReference>
<feature type="region of interest" description="Disordered" evidence="1">
    <location>
        <begin position="52"/>
        <end position="96"/>
    </location>
</feature>
<dbReference type="AlphaFoldDB" id="A0AAV4UC78"/>
<comment type="caution">
    <text evidence="2">The sequence shown here is derived from an EMBL/GenBank/DDBJ whole genome shotgun (WGS) entry which is preliminary data.</text>
</comment>
<name>A0AAV4UC78_9ARAC</name>
<evidence type="ECO:0000313" key="2">
    <source>
        <dbReference type="EMBL" id="GIY55341.1"/>
    </source>
</evidence>
<feature type="region of interest" description="Disordered" evidence="1">
    <location>
        <begin position="1"/>
        <end position="20"/>
    </location>
</feature>
<evidence type="ECO:0000256" key="1">
    <source>
        <dbReference type="SAM" id="MobiDB-lite"/>
    </source>
</evidence>
<reference evidence="2 3" key="1">
    <citation type="submission" date="2021-06" db="EMBL/GenBank/DDBJ databases">
        <title>Caerostris darwini draft genome.</title>
        <authorList>
            <person name="Kono N."/>
            <person name="Arakawa K."/>
        </authorList>
    </citation>
    <scope>NUCLEOTIDE SEQUENCE [LARGE SCALE GENOMIC DNA]</scope>
</reference>
<dbReference type="EMBL" id="BPLQ01011076">
    <property type="protein sequence ID" value="GIY55341.1"/>
    <property type="molecule type" value="Genomic_DNA"/>
</dbReference>
<protein>
    <submittedName>
        <fullName evidence="2">Uncharacterized protein</fullName>
    </submittedName>
</protein>
<sequence length="145" mass="16316">MSHRFRGPHTHKTYSTLKCNSEKPGLTSQFGLRSVQSEFERIFGRVTISERSRISTDRPHRRMTDALSRARRRGVLRSPPIGGHPPAPSPPGVQSGRAALCSIDGGEGEVRQICICINILFGYISRNRKKKSSGWEKKKKVRLFS</sequence>